<dbReference type="EMBL" id="HBUF01543936">
    <property type="protein sequence ID" value="CAG6756131.1"/>
    <property type="molecule type" value="Transcribed_RNA"/>
</dbReference>
<dbReference type="EMBL" id="HBUF01043121">
    <property type="protein sequence ID" value="CAG6618674.1"/>
    <property type="molecule type" value="Transcribed_RNA"/>
</dbReference>
<dbReference type="PANTHER" id="PTHR21162">
    <property type="entry name" value="P53 AND DNA DAMAGE-REGULATED PROTEIN"/>
    <property type="match status" value="1"/>
</dbReference>
<evidence type="ECO:0000256" key="3">
    <source>
        <dbReference type="ARBA" id="ARBA00023186"/>
    </source>
</evidence>
<dbReference type="GO" id="GO:0005737">
    <property type="term" value="C:cytoplasm"/>
    <property type="evidence" value="ECO:0007669"/>
    <property type="project" value="UniProtKB-SubCell"/>
</dbReference>
<dbReference type="EMBL" id="HBUF01043118">
    <property type="protein sequence ID" value="CAG6618669.1"/>
    <property type="molecule type" value="Transcribed_RNA"/>
</dbReference>
<dbReference type="Gene3D" id="1.10.287.370">
    <property type="match status" value="1"/>
</dbReference>
<comment type="subcellular location">
    <subcellularLocation>
        <location evidence="1">Cytoplasm</location>
    </subcellularLocation>
</comment>
<dbReference type="EMBL" id="HBUF01543935">
    <property type="protein sequence ID" value="CAG6756130.1"/>
    <property type="molecule type" value="Transcribed_RNA"/>
</dbReference>
<dbReference type="EMBL" id="HBUF01265586">
    <property type="protein sequence ID" value="CAG6684037.1"/>
    <property type="molecule type" value="Transcribed_RNA"/>
</dbReference>
<dbReference type="EMBL" id="HBUF01543938">
    <property type="protein sequence ID" value="CAG6756133.1"/>
    <property type="molecule type" value="Transcribed_RNA"/>
</dbReference>
<name>A0A8D8PXA9_9HEMI</name>
<dbReference type="EMBL" id="HBUF01043117">
    <property type="protein sequence ID" value="CAG6618667.1"/>
    <property type="molecule type" value="Transcribed_RNA"/>
</dbReference>
<organism evidence="4">
    <name type="scientific">Cacopsylla melanoneura</name>
    <dbReference type="NCBI Taxonomy" id="428564"/>
    <lineage>
        <taxon>Eukaryota</taxon>
        <taxon>Metazoa</taxon>
        <taxon>Ecdysozoa</taxon>
        <taxon>Arthropoda</taxon>
        <taxon>Hexapoda</taxon>
        <taxon>Insecta</taxon>
        <taxon>Pterygota</taxon>
        <taxon>Neoptera</taxon>
        <taxon>Paraneoptera</taxon>
        <taxon>Hemiptera</taxon>
        <taxon>Sternorrhyncha</taxon>
        <taxon>Psylloidea</taxon>
        <taxon>Psyllidae</taxon>
        <taxon>Psyllinae</taxon>
        <taxon>Cacopsylla</taxon>
    </lineage>
</organism>
<dbReference type="CDD" id="cd22860">
    <property type="entry name" value="PDRG1"/>
    <property type="match status" value="1"/>
</dbReference>
<dbReference type="AlphaFoldDB" id="A0A8D8PXA9"/>
<dbReference type="EMBL" id="HBUF01265585">
    <property type="protein sequence ID" value="CAG6684036.1"/>
    <property type="molecule type" value="Transcribed_RNA"/>
</dbReference>
<dbReference type="InterPro" id="IPR030482">
    <property type="entry name" value="PDRG1"/>
</dbReference>
<dbReference type="EMBL" id="HBUF01265584">
    <property type="protein sequence ID" value="CAG6684035.1"/>
    <property type="molecule type" value="Transcribed_RNA"/>
</dbReference>
<dbReference type="EMBL" id="HBUF01388876">
    <property type="protein sequence ID" value="CAG6733117.1"/>
    <property type="molecule type" value="Transcribed_RNA"/>
</dbReference>
<proteinExistence type="predicted"/>
<dbReference type="EMBL" id="HBUF01388878">
    <property type="protein sequence ID" value="CAG6733120.1"/>
    <property type="molecule type" value="Transcribed_RNA"/>
</dbReference>
<evidence type="ECO:0000256" key="1">
    <source>
        <dbReference type="ARBA" id="ARBA00004496"/>
    </source>
</evidence>
<protein>
    <submittedName>
        <fullName evidence="4">p53 and DNA damage-regulated protein 1</fullName>
    </submittedName>
</protein>
<dbReference type="EMBL" id="HBUF01388877">
    <property type="protein sequence ID" value="CAG6733118.1"/>
    <property type="molecule type" value="Transcribed_RNA"/>
</dbReference>
<dbReference type="EMBL" id="HBUF01543937">
    <property type="protein sequence ID" value="CAG6756132.1"/>
    <property type="molecule type" value="Transcribed_RNA"/>
</dbReference>
<dbReference type="EMBL" id="HBUF01043119">
    <property type="protein sequence ID" value="CAG6618671.1"/>
    <property type="molecule type" value="Transcribed_RNA"/>
</dbReference>
<dbReference type="EMBL" id="HBUF01043120">
    <property type="protein sequence ID" value="CAG6618672.1"/>
    <property type="molecule type" value="Transcribed_RNA"/>
</dbReference>
<dbReference type="InterPro" id="IPR009053">
    <property type="entry name" value="Prefoldin"/>
</dbReference>
<sequence>MDNPKKSLQHLTDIEEKAEEILYSQQEIVALDKRRNAAREALRAMNKSQDKKVWMSLGPLLVKVDKSKAEAMLKKDQVIVDCEVNKIRSDLKVKVNKLRDMEYESPVPGLLLKPMERNEMGAMKQVLGYK</sequence>
<evidence type="ECO:0000313" key="4">
    <source>
        <dbReference type="EMBL" id="CAG6618667.1"/>
    </source>
</evidence>
<keyword evidence="3" id="KW-0143">Chaperone</keyword>
<keyword evidence="2" id="KW-0963">Cytoplasm</keyword>
<evidence type="ECO:0000256" key="2">
    <source>
        <dbReference type="ARBA" id="ARBA00022490"/>
    </source>
</evidence>
<dbReference type="PANTHER" id="PTHR21162:SF0">
    <property type="entry name" value="P53 AND DNA DAMAGE-REGULATED PROTEIN 1"/>
    <property type="match status" value="1"/>
</dbReference>
<reference evidence="4" key="1">
    <citation type="submission" date="2021-05" db="EMBL/GenBank/DDBJ databases">
        <authorList>
            <person name="Alioto T."/>
            <person name="Alioto T."/>
            <person name="Gomez Garrido J."/>
        </authorList>
    </citation>
    <scope>NUCLEOTIDE SEQUENCE</scope>
</reference>
<accession>A0A8D8PXA9</accession>
<dbReference type="SUPFAM" id="SSF46579">
    <property type="entry name" value="Prefoldin"/>
    <property type="match status" value="1"/>
</dbReference>